<dbReference type="OrthoDB" id="9775763at2"/>
<evidence type="ECO:0008006" key="4">
    <source>
        <dbReference type="Google" id="ProtNLM"/>
    </source>
</evidence>
<protein>
    <recommendedName>
        <fullName evidence="4">Porin</fullName>
    </recommendedName>
</protein>
<organism evidence="2 3">
    <name type="scientific">Lignipirellula cremea</name>
    <dbReference type="NCBI Taxonomy" id="2528010"/>
    <lineage>
        <taxon>Bacteria</taxon>
        <taxon>Pseudomonadati</taxon>
        <taxon>Planctomycetota</taxon>
        <taxon>Planctomycetia</taxon>
        <taxon>Pirellulales</taxon>
        <taxon>Pirellulaceae</taxon>
        <taxon>Lignipirellula</taxon>
    </lineage>
</organism>
<evidence type="ECO:0000256" key="1">
    <source>
        <dbReference type="SAM" id="SignalP"/>
    </source>
</evidence>
<dbReference type="RefSeq" id="WP_145055335.1">
    <property type="nucleotide sequence ID" value="NZ_CP036433.1"/>
</dbReference>
<dbReference type="Proteomes" id="UP000317648">
    <property type="component" value="Chromosome"/>
</dbReference>
<keyword evidence="3" id="KW-1185">Reference proteome</keyword>
<dbReference type="SUPFAM" id="SSF56935">
    <property type="entry name" value="Porins"/>
    <property type="match status" value="1"/>
</dbReference>
<feature type="signal peptide" evidence="1">
    <location>
        <begin position="1"/>
        <end position="22"/>
    </location>
</feature>
<evidence type="ECO:0000313" key="2">
    <source>
        <dbReference type="EMBL" id="QDU96724.1"/>
    </source>
</evidence>
<proteinExistence type="predicted"/>
<feature type="chain" id="PRO_5021944665" description="Porin" evidence="1">
    <location>
        <begin position="23"/>
        <end position="481"/>
    </location>
</feature>
<sequence precursor="true">MSWKFGAFGVMILATSAGSAIAQTTEFDYYRNTRPTVVAAGATQPSQIQRVSAEEAVVDDAAVAPPAMSYAPQIDSYSAAGCCDTGCDSGCAGNGCCSSGHCGGGCSLFGCCPHEDAWTLFTPCEGSRLKLGGWLNGGYIYNGQGSGTTTAPMGFTNPSNEFIMNQVWGFAEVEVDSSGSEWQMGFRADYIFGTDANDTQSFGDQEGDFKWNSSGYYGSALPQAYLQFGGNDWTVKVGHFYTIIGYEVVQATGNFFYSHAYTMVYGEPFTHTGVLVSKEHCGVTYTAGYTNGWDSWFDNVLDAHTFLGGISAPIGDKVTFNWACSAGQFGDGSIRTDGTPGAVGDIYMNSFVIDVQVTDKINYVFQHDYGVNNAGAGNAATGAPGGVGEWYGINQYLFYTANDCWKYGARFEWWRDDDGFRTGNEGDYYDFTIGANYSPNANLTVRPELRWDRFSGGAVTPYDNGTSNQLFTAAVDFIVTY</sequence>
<accession>A0A518DY14</accession>
<keyword evidence="1" id="KW-0732">Signal</keyword>
<dbReference type="AlphaFoldDB" id="A0A518DY14"/>
<gene>
    <name evidence="2" type="ORF">Pla8534_45450</name>
</gene>
<evidence type="ECO:0000313" key="3">
    <source>
        <dbReference type="Proteomes" id="UP000317648"/>
    </source>
</evidence>
<dbReference type="EMBL" id="CP036433">
    <property type="protein sequence ID" value="QDU96724.1"/>
    <property type="molecule type" value="Genomic_DNA"/>
</dbReference>
<reference evidence="2 3" key="1">
    <citation type="submission" date="2019-02" db="EMBL/GenBank/DDBJ databases">
        <title>Deep-cultivation of Planctomycetes and their phenomic and genomic characterization uncovers novel biology.</title>
        <authorList>
            <person name="Wiegand S."/>
            <person name="Jogler M."/>
            <person name="Boedeker C."/>
            <person name="Pinto D."/>
            <person name="Vollmers J."/>
            <person name="Rivas-Marin E."/>
            <person name="Kohn T."/>
            <person name="Peeters S.H."/>
            <person name="Heuer A."/>
            <person name="Rast P."/>
            <person name="Oberbeckmann S."/>
            <person name="Bunk B."/>
            <person name="Jeske O."/>
            <person name="Meyerdierks A."/>
            <person name="Storesund J.E."/>
            <person name="Kallscheuer N."/>
            <person name="Luecker S."/>
            <person name="Lage O.M."/>
            <person name="Pohl T."/>
            <person name="Merkel B.J."/>
            <person name="Hornburger P."/>
            <person name="Mueller R.-W."/>
            <person name="Bruemmer F."/>
            <person name="Labrenz M."/>
            <person name="Spormann A.M."/>
            <person name="Op den Camp H."/>
            <person name="Overmann J."/>
            <person name="Amann R."/>
            <person name="Jetten M.S.M."/>
            <person name="Mascher T."/>
            <person name="Medema M.H."/>
            <person name="Devos D.P."/>
            <person name="Kaster A.-K."/>
            <person name="Ovreas L."/>
            <person name="Rohde M."/>
            <person name="Galperin M.Y."/>
            <person name="Jogler C."/>
        </authorList>
    </citation>
    <scope>NUCLEOTIDE SEQUENCE [LARGE SCALE GENOMIC DNA]</scope>
    <source>
        <strain evidence="2 3">Pla85_3_4</strain>
    </source>
</reference>
<name>A0A518DY14_9BACT</name>
<dbReference type="InterPro" id="IPR011486">
    <property type="entry name" value="BBP2"/>
</dbReference>
<dbReference type="KEGG" id="lcre:Pla8534_45450"/>
<dbReference type="Pfam" id="PF07642">
    <property type="entry name" value="BBP2"/>
    <property type="match status" value="1"/>
</dbReference>